<evidence type="ECO:0000259" key="6">
    <source>
        <dbReference type="Pfam" id="PF22740"/>
    </source>
</evidence>
<accession>A4BQM5</accession>
<evidence type="ECO:0000313" key="7">
    <source>
        <dbReference type="EMBL" id="EAR21875.1"/>
    </source>
</evidence>
<dbReference type="InterPro" id="IPR005337">
    <property type="entry name" value="RapZ-like"/>
</dbReference>
<dbReference type="Pfam" id="PF22740">
    <property type="entry name" value="PapZ_C"/>
    <property type="match status" value="1"/>
</dbReference>
<dbReference type="eggNOG" id="COG1660">
    <property type="taxonomic scope" value="Bacteria"/>
</dbReference>
<evidence type="ECO:0000256" key="1">
    <source>
        <dbReference type="ARBA" id="ARBA00022741"/>
    </source>
</evidence>
<feature type="binding site" evidence="4">
    <location>
        <begin position="60"/>
        <end position="63"/>
    </location>
    <ligand>
        <name>GTP</name>
        <dbReference type="ChEBI" id="CHEBI:37565"/>
    </ligand>
</feature>
<reference evidence="7 8" key="1">
    <citation type="submission" date="2006-02" db="EMBL/GenBank/DDBJ databases">
        <authorList>
            <person name="Waterbury J."/>
            <person name="Ferriera S."/>
            <person name="Johnson J."/>
            <person name="Kravitz S."/>
            <person name="Halpern A."/>
            <person name="Remington K."/>
            <person name="Beeson K."/>
            <person name="Tran B."/>
            <person name="Rogers Y.-H."/>
            <person name="Friedman R."/>
            <person name="Venter J.C."/>
        </authorList>
    </citation>
    <scope>NUCLEOTIDE SEQUENCE [LARGE SCALE GENOMIC DNA]</scope>
    <source>
        <strain evidence="7 8">Nb-231</strain>
    </source>
</reference>
<proteinExistence type="inferred from homology"/>
<dbReference type="EMBL" id="AAOF01000005">
    <property type="protein sequence ID" value="EAR21875.1"/>
    <property type="molecule type" value="Genomic_DNA"/>
</dbReference>
<keyword evidence="2 4" id="KW-0067">ATP-binding</keyword>
<dbReference type="RefSeq" id="WP_005000476.1">
    <property type="nucleotide sequence ID" value="NZ_CH672427.1"/>
</dbReference>
<dbReference type="Pfam" id="PF03668">
    <property type="entry name" value="RapZ-like_N"/>
    <property type="match status" value="1"/>
</dbReference>
<dbReference type="OrthoDB" id="9784461at2"/>
<dbReference type="InterPro" id="IPR027417">
    <property type="entry name" value="P-loop_NTPase"/>
</dbReference>
<dbReference type="AlphaFoldDB" id="A4BQM5"/>
<dbReference type="STRING" id="314278.NB231_05791"/>
<evidence type="ECO:0000313" key="8">
    <source>
        <dbReference type="Proteomes" id="UP000003374"/>
    </source>
</evidence>
<dbReference type="PIRSF" id="PIRSF005052">
    <property type="entry name" value="P-loopkin"/>
    <property type="match status" value="1"/>
</dbReference>
<name>A4BQM5_9GAMM</name>
<dbReference type="Proteomes" id="UP000003374">
    <property type="component" value="Unassembled WGS sequence"/>
</dbReference>
<feature type="domain" description="RapZ C-terminal" evidence="6">
    <location>
        <begin position="165"/>
        <end position="283"/>
    </location>
</feature>
<dbReference type="InterPro" id="IPR053931">
    <property type="entry name" value="RapZ_C"/>
</dbReference>
<dbReference type="InterPro" id="IPR053930">
    <property type="entry name" value="RapZ-like_N"/>
</dbReference>
<dbReference type="HAMAP" id="MF_00636">
    <property type="entry name" value="RapZ_like"/>
    <property type="match status" value="1"/>
</dbReference>
<dbReference type="NCBIfam" id="NF003828">
    <property type="entry name" value="PRK05416.1"/>
    <property type="match status" value="1"/>
</dbReference>
<keyword evidence="1 4" id="KW-0547">Nucleotide-binding</keyword>
<feature type="domain" description="RapZ-like N-terminal" evidence="5">
    <location>
        <begin position="1"/>
        <end position="158"/>
    </location>
</feature>
<dbReference type="HOGENOM" id="CLU_059558_1_1_6"/>
<keyword evidence="3 4" id="KW-0342">GTP-binding</keyword>
<keyword evidence="8" id="KW-1185">Reference proteome</keyword>
<comment type="caution">
    <text evidence="7">The sequence shown here is derived from an EMBL/GenBank/DDBJ whole genome shotgun (WGS) entry which is preliminary data.</text>
</comment>
<evidence type="ECO:0000256" key="4">
    <source>
        <dbReference type="HAMAP-Rule" id="MF_00636"/>
    </source>
</evidence>
<evidence type="ECO:0000256" key="2">
    <source>
        <dbReference type="ARBA" id="ARBA00022840"/>
    </source>
</evidence>
<dbReference type="PANTHER" id="PTHR30448">
    <property type="entry name" value="RNASE ADAPTER PROTEIN RAPZ"/>
    <property type="match status" value="1"/>
</dbReference>
<dbReference type="GO" id="GO:0005524">
    <property type="term" value="F:ATP binding"/>
    <property type="evidence" value="ECO:0007669"/>
    <property type="project" value="UniProtKB-UniRule"/>
</dbReference>
<dbReference type="PANTHER" id="PTHR30448:SF0">
    <property type="entry name" value="RNASE ADAPTER PROTEIN RAPZ"/>
    <property type="match status" value="1"/>
</dbReference>
<dbReference type="GO" id="GO:0005525">
    <property type="term" value="F:GTP binding"/>
    <property type="evidence" value="ECO:0007669"/>
    <property type="project" value="UniProtKB-UniRule"/>
</dbReference>
<protein>
    <submittedName>
        <fullName evidence="7">Uncharacterized P-loop ATPase protein UPF0042</fullName>
    </submittedName>
</protein>
<sequence>MRLVIISGLSGSGKSIALNTLEDTGFYCIDNLPMGLLSAFARHVTETQTAASQHYAVGIDARNSPKDLTRFPTILQEITARDIHCEILALDAEHATLLKRFSETRRRHPLSGPDIPLSEAIERERVLLKPILERADLIIDTTRTTVHQLRDLVRKRLVREPYSLSLLFESFGYKQGLPPNADYVFDVRCLPNPHWEPELRSLTGLDTAVISYLAAQQDVERYYRQVEDFLDEWIPHFERENRSYLTVAIGCTGGQHRSVYLANRLADHFRTRRASVTIRHRELAHGCV</sequence>
<organism evidence="7 8">
    <name type="scientific">Nitrococcus mobilis Nb-231</name>
    <dbReference type="NCBI Taxonomy" id="314278"/>
    <lineage>
        <taxon>Bacteria</taxon>
        <taxon>Pseudomonadati</taxon>
        <taxon>Pseudomonadota</taxon>
        <taxon>Gammaproteobacteria</taxon>
        <taxon>Chromatiales</taxon>
        <taxon>Ectothiorhodospiraceae</taxon>
        <taxon>Nitrococcus</taxon>
    </lineage>
</organism>
<gene>
    <name evidence="7" type="ORF">NB231_05791</name>
</gene>
<evidence type="ECO:0000259" key="5">
    <source>
        <dbReference type="Pfam" id="PF03668"/>
    </source>
</evidence>
<feature type="binding site" evidence="4">
    <location>
        <begin position="8"/>
        <end position="15"/>
    </location>
    <ligand>
        <name>ATP</name>
        <dbReference type="ChEBI" id="CHEBI:30616"/>
    </ligand>
</feature>
<dbReference type="SUPFAM" id="SSF52540">
    <property type="entry name" value="P-loop containing nucleoside triphosphate hydrolases"/>
    <property type="match status" value="1"/>
</dbReference>
<evidence type="ECO:0000256" key="3">
    <source>
        <dbReference type="ARBA" id="ARBA00023134"/>
    </source>
</evidence>